<evidence type="ECO:0000313" key="14">
    <source>
        <dbReference type="Proteomes" id="UP000218160"/>
    </source>
</evidence>
<name>A0A291B720_9GAMM</name>
<dbReference type="GO" id="GO:0071555">
    <property type="term" value="P:cell wall organization"/>
    <property type="evidence" value="ECO:0007669"/>
    <property type="project" value="UniProtKB-KW"/>
</dbReference>
<dbReference type="InterPro" id="IPR002901">
    <property type="entry name" value="MGlyc_endo_b_GlcNAc-like_dom"/>
</dbReference>
<dbReference type="EMBL" id="CP020660">
    <property type="protein sequence ID" value="ATF08804.1"/>
    <property type="molecule type" value="Genomic_DNA"/>
</dbReference>
<dbReference type="Gene3D" id="1.10.530.10">
    <property type="match status" value="1"/>
</dbReference>
<evidence type="ECO:0000256" key="3">
    <source>
        <dbReference type="ARBA" id="ARBA00006880"/>
    </source>
</evidence>
<dbReference type="PANTHER" id="PTHR33308">
    <property type="entry name" value="PEPTIDOGLYCAN HYDROLASE FLGJ"/>
    <property type="match status" value="1"/>
</dbReference>
<keyword evidence="10" id="KW-0961">Cell wall biogenesis/degradation</keyword>
<dbReference type="GO" id="GO:0042597">
    <property type="term" value="C:periplasmic space"/>
    <property type="evidence" value="ECO:0007669"/>
    <property type="project" value="UniProtKB-SubCell"/>
</dbReference>
<evidence type="ECO:0000256" key="8">
    <source>
        <dbReference type="ARBA" id="ARBA00022801"/>
    </source>
</evidence>
<evidence type="ECO:0000256" key="5">
    <source>
        <dbReference type="ARBA" id="ARBA00013433"/>
    </source>
</evidence>
<evidence type="ECO:0000313" key="13">
    <source>
        <dbReference type="EMBL" id="ATF08804.1"/>
    </source>
</evidence>
<proteinExistence type="inferred from homology"/>
<keyword evidence="13" id="KW-0969">Cilium</keyword>
<dbReference type="Proteomes" id="UP000218160">
    <property type="component" value="Chromosome 1"/>
</dbReference>
<dbReference type="GO" id="GO:0004040">
    <property type="term" value="F:amidase activity"/>
    <property type="evidence" value="ECO:0007669"/>
    <property type="project" value="InterPro"/>
</dbReference>
<dbReference type="GO" id="GO:0016798">
    <property type="term" value="F:hydrolase activity, acting on glycosyl bonds"/>
    <property type="evidence" value="ECO:0007669"/>
    <property type="project" value="UniProtKB-KW"/>
</dbReference>
<dbReference type="InterPro" id="IPR013377">
    <property type="entry name" value="FlgJ"/>
</dbReference>
<keyword evidence="6" id="KW-0574">Periplasm</keyword>
<protein>
    <recommendedName>
        <fullName evidence="5">Peptidoglycan hydrolase FlgJ</fullName>
    </recommendedName>
    <alternativeName>
        <fullName evidence="11">Muramidase FlgJ</fullName>
    </alternativeName>
</protein>
<dbReference type="InterPro" id="IPR051056">
    <property type="entry name" value="Glycosyl_Hydrolase_73"/>
</dbReference>
<dbReference type="SMART" id="SM00047">
    <property type="entry name" value="LYZ2"/>
    <property type="match status" value="1"/>
</dbReference>
<dbReference type="AlphaFoldDB" id="A0A291B720"/>
<comment type="subcellular location">
    <subcellularLocation>
        <location evidence="2">Periplasm</location>
    </subcellularLocation>
</comment>
<evidence type="ECO:0000259" key="12">
    <source>
        <dbReference type="SMART" id="SM00047"/>
    </source>
</evidence>
<reference evidence="14" key="1">
    <citation type="submission" date="2017-04" db="EMBL/GenBank/DDBJ databases">
        <title>Genome evolution of the luminous symbionts of deep sea anglerfish.</title>
        <authorList>
            <person name="Hendry T.A."/>
        </authorList>
    </citation>
    <scope>NUCLEOTIDE SEQUENCE [LARGE SCALE GENOMIC DNA]</scope>
</reference>
<comment type="function">
    <text evidence="1">Flagellum-specific muramidase which hydrolyzes the peptidoglycan layer to assemble the rod structure in the periplasmic space.</text>
</comment>
<dbReference type="PANTHER" id="PTHR33308:SF9">
    <property type="entry name" value="PEPTIDOGLYCAN HYDROLASE FLGJ"/>
    <property type="match status" value="1"/>
</dbReference>
<evidence type="ECO:0000256" key="7">
    <source>
        <dbReference type="ARBA" id="ARBA00022795"/>
    </source>
</evidence>
<accession>A0A291B720</accession>
<dbReference type="GO" id="GO:0071973">
    <property type="term" value="P:bacterial-type flagellum-dependent cell motility"/>
    <property type="evidence" value="ECO:0007669"/>
    <property type="project" value="TreeGrafter"/>
</dbReference>
<evidence type="ECO:0000256" key="10">
    <source>
        <dbReference type="ARBA" id="ARBA00023316"/>
    </source>
</evidence>
<dbReference type="Gene3D" id="2.10.70.40">
    <property type="entry name" value="peptidoglycan hydrolase"/>
    <property type="match status" value="1"/>
</dbReference>
<keyword evidence="9" id="KW-0326">Glycosidase</keyword>
<evidence type="ECO:0000256" key="9">
    <source>
        <dbReference type="ARBA" id="ARBA00023295"/>
    </source>
</evidence>
<keyword evidence="13" id="KW-0282">Flagellum</keyword>
<keyword evidence="7" id="KW-1005">Bacterial flagellum biogenesis</keyword>
<organism evidence="13 14">
    <name type="scientific">Candidatus Enterovibrio altilux</name>
    <dbReference type="NCBI Taxonomy" id="1927128"/>
    <lineage>
        <taxon>Bacteria</taxon>
        <taxon>Pseudomonadati</taxon>
        <taxon>Pseudomonadota</taxon>
        <taxon>Gammaproteobacteria</taxon>
        <taxon>Vibrionales</taxon>
        <taxon>Vibrionaceae</taxon>
        <taxon>Enterovibrio</taxon>
    </lineage>
</organism>
<keyword evidence="14" id="KW-1185">Reference proteome</keyword>
<evidence type="ECO:0000256" key="4">
    <source>
        <dbReference type="ARBA" id="ARBA00007974"/>
    </source>
</evidence>
<keyword evidence="13" id="KW-0966">Cell projection</keyword>
<dbReference type="Pfam" id="PF01832">
    <property type="entry name" value="Glucosaminidase"/>
    <property type="match status" value="1"/>
</dbReference>
<evidence type="ECO:0000256" key="2">
    <source>
        <dbReference type="ARBA" id="ARBA00004418"/>
    </source>
</evidence>
<gene>
    <name evidence="13" type="ORF">BTN50_0266</name>
</gene>
<sequence length="262" mass="29971">MDDRTSRFYEQIADEQLSSALSHEGSLGLADLIVQQLQSSQGSETMDVEVRSASDHIQLSPMLRLPSVNPQEENVAVMFYELGDTPIPRAHGLVEQNPRPVKTNMKPFEFPHEFTARLTPYAKYAARTLGTDPAILIAQAALETGWGKKIIANERCNSHNLFNLKADPKWAGQKIMKQTFEFHDQIPVQKIAWFRAYTSYQDSFDDYVYFLSTNPRYANALQQSEEPEQFIRGLHDAGYATDPHYSDKVMRVFYQVQDLMKQ</sequence>
<comment type="similarity">
    <text evidence="3">In the N-terminal section; belongs to the FlgJ family.</text>
</comment>
<dbReference type="Pfam" id="PF10135">
    <property type="entry name" value="Rod-binding"/>
    <property type="match status" value="1"/>
</dbReference>
<comment type="similarity">
    <text evidence="4">In the C-terminal section; belongs to the glycosyl hydrolase 73 family.</text>
</comment>
<dbReference type="InterPro" id="IPR019301">
    <property type="entry name" value="Flagellar_prot_FlgJ_N"/>
</dbReference>
<evidence type="ECO:0000256" key="1">
    <source>
        <dbReference type="ARBA" id="ARBA00002954"/>
    </source>
</evidence>
<dbReference type="KEGG" id="elux:BTN50_0266"/>
<dbReference type="NCBIfam" id="TIGR02541">
    <property type="entry name" value="flagell_FlgJ"/>
    <property type="match status" value="1"/>
</dbReference>
<feature type="domain" description="Mannosyl-glycoprotein endo-beta-N-acetylglucosamidase-like" evidence="12">
    <location>
        <begin position="102"/>
        <end position="258"/>
    </location>
</feature>
<evidence type="ECO:0000256" key="6">
    <source>
        <dbReference type="ARBA" id="ARBA00022764"/>
    </source>
</evidence>
<evidence type="ECO:0000256" key="11">
    <source>
        <dbReference type="ARBA" id="ARBA00030835"/>
    </source>
</evidence>
<dbReference type="GO" id="GO:0044780">
    <property type="term" value="P:bacterial-type flagellum assembly"/>
    <property type="evidence" value="ECO:0007669"/>
    <property type="project" value="InterPro"/>
</dbReference>
<dbReference type="PRINTS" id="PR01002">
    <property type="entry name" value="FLGFLGJ"/>
</dbReference>
<keyword evidence="8" id="KW-0378">Hydrolase</keyword>